<dbReference type="InterPro" id="IPR009057">
    <property type="entry name" value="Homeodomain-like_sf"/>
</dbReference>
<evidence type="ECO:0000313" key="4">
    <source>
        <dbReference type="EMBL" id="KUJ80171.1"/>
    </source>
</evidence>
<gene>
    <name evidence="4" type="ORF">AVO44_07370</name>
</gene>
<proteinExistence type="predicted"/>
<feature type="domain" description="HTH tetR-type" evidence="3">
    <location>
        <begin position="12"/>
        <end position="72"/>
    </location>
</feature>
<dbReference type="PANTHER" id="PTHR30055">
    <property type="entry name" value="HTH-TYPE TRANSCRIPTIONAL REGULATOR RUTR"/>
    <property type="match status" value="1"/>
</dbReference>
<dbReference type="InterPro" id="IPR001647">
    <property type="entry name" value="HTH_TetR"/>
</dbReference>
<evidence type="ECO:0000256" key="2">
    <source>
        <dbReference type="PROSITE-ProRule" id="PRU00335"/>
    </source>
</evidence>
<sequence>MPKDRAPTRIQKKNRATILNAALNVFSAHGFRGATVDQIATEAGLSKPNLLYYFPSKEAIHTALLSGLLETWLAPLHDLDEDGEPMEEILSYIHRKLQMSRELPRESRLFANELVQGAPRIHDALSNDLKALVDEKTTVLTGWMDQGKIARLHPYHLIFSIWALTQHYADFDVQVRAILGEEDPFEGAEPFIDTLYRKLLSP</sequence>
<dbReference type="InterPro" id="IPR036271">
    <property type="entry name" value="Tet_transcr_reg_TetR-rel_C_sf"/>
</dbReference>
<dbReference type="Gene3D" id="1.10.10.60">
    <property type="entry name" value="Homeodomain-like"/>
    <property type="match status" value="1"/>
</dbReference>
<keyword evidence="5" id="KW-1185">Reference proteome</keyword>
<dbReference type="Proteomes" id="UP000053690">
    <property type="component" value="Unassembled WGS sequence"/>
</dbReference>
<keyword evidence="1 2" id="KW-0238">DNA-binding</keyword>
<accession>A0A0X3TYK8</accession>
<evidence type="ECO:0000256" key="1">
    <source>
        <dbReference type="ARBA" id="ARBA00023125"/>
    </source>
</evidence>
<dbReference type="Pfam" id="PF08362">
    <property type="entry name" value="TetR_C_3"/>
    <property type="match status" value="1"/>
</dbReference>
<reference evidence="5" key="1">
    <citation type="submission" date="2015-12" db="EMBL/GenBank/DDBJ databases">
        <authorList>
            <person name="Zhang G."/>
            <person name="Stingl U."/>
        </authorList>
    </citation>
    <scope>NUCLEOTIDE SEQUENCE [LARGE SCALE GENOMIC DNA]</scope>
    <source>
        <strain evidence="5">ZGT108</strain>
    </source>
</reference>
<dbReference type="EMBL" id="LQBP01000003">
    <property type="protein sequence ID" value="KUJ80171.1"/>
    <property type="molecule type" value="Genomic_DNA"/>
</dbReference>
<dbReference type="GO" id="GO:0003700">
    <property type="term" value="F:DNA-binding transcription factor activity"/>
    <property type="evidence" value="ECO:0007669"/>
    <property type="project" value="TreeGrafter"/>
</dbReference>
<evidence type="ECO:0000313" key="5">
    <source>
        <dbReference type="Proteomes" id="UP000053690"/>
    </source>
</evidence>
<evidence type="ECO:0000259" key="3">
    <source>
        <dbReference type="PROSITE" id="PS50977"/>
    </source>
</evidence>
<dbReference type="PROSITE" id="PS50977">
    <property type="entry name" value="HTH_TETR_2"/>
    <property type="match status" value="1"/>
</dbReference>
<name>A0A0X3TYK8_9RHOB</name>
<dbReference type="InterPro" id="IPR013573">
    <property type="entry name" value="Tscrpt_reg_YcdC_C"/>
</dbReference>
<dbReference type="InterPro" id="IPR050109">
    <property type="entry name" value="HTH-type_TetR-like_transc_reg"/>
</dbReference>
<dbReference type="OrthoDB" id="2356263at2"/>
<dbReference type="GO" id="GO:0000976">
    <property type="term" value="F:transcription cis-regulatory region binding"/>
    <property type="evidence" value="ECO:0007669"/>
    <property type="project" value="TreeGrafter"/>
</dbReference>
<dbReference type="Gene3D" id="1.10.357.10">
    <property type="entry name" value="Tetracycline Repressor, domain 2"/>
    <property type="match status" value="1"/>
</dbReference>
<dbReference type="SUPFAM" id="SSF46689">
    <property type="entry name" value="Homeodomain-like"/>
    <property type="match status" value="1"/>
</dbReference>
<protein>
    <submittedName>
        <fullName evidence="4">TetR family transcriptional regulator</fullName>
    </submittedName>
</protein>
<dbReference type="PRINTS" id="PR00455">
    <property type="entry name" value="HTHTETR"/>
</dbReference>
<dbReference type="STRING" id="1685378.AVO44_07370"/>
<dbReference type="PANTHER" id="PTHR30055:SF196">
    <property type="entry name" value="HTH-TYPE TRANSCRIPTIONAL REGULATOR RUTR"/>
    <property type="match status" value="1"/>
</dbReference>
<dbReference type="GO" id="GO:0045892">
    <property type="term" value="P:negative regulation of DNA-templated transcription"/>
    <property type="evidence" value="ECO:0007669"/>
    <property type="project" value="InterPro"/>
</dbReference>
<dbReference type="SUPFAM" id="SSF48498">
    <property type="entry name" value="Tetracyclin repressor-like, C-terminal domain"/>
    <property type="match status" value="1"/>
</dbReference>
<dbReference type="RefSeq" id="WP_068335290.1">
    <property type="nucleotide sequence ID" value="NZ_LQBP01000003.1"/>
</dbReference>
<comment type="caution">
    <text evidence="4">The sequence shown here is derived from an EMBL/GenBank/DDBJ whole genome shotgun (WGS) entry which is preliminary data.</text>
</comment>
<feature type="DNA-binding region" description="H-T-H motif" evidence="2">
    <location>
        <begin position="35"/>
        <end position="54"/>
    </location>
</feature>
<dbReference type="AlphaFoldDB" id="A0A0X3TYK8"/>
<organism evidence="4 5">
    <name type="scientific">Ruegeria profundi</name>
    <dbReference type="NCBI Taxonomy" id="1685378"/>
    <lineage>
        <taxon>Bacteria</taxon>
        <taxon>Pseudomonadati</taxon>
        <taxon>Pseudomonadota</taxon>
        <taxon>Alphaproteobacteria</taxon>
        <taxon>Rhodobacterales</taxon>
        <taxon>Roseobacteraceae</taxon>
        <taxon>Ruegeria</taxon>
    </lineage>
</organism>
<dbReference type="Pfam" id="PF00440">
    <property type="entry name" value="TetR_N"/>
    <property type="match status" value="1"/>
</dbReference>